<reference evidence="3 4" key="1">
    <citation type="submission" date="2018-09" db="EMBL/GenBank/DDBJ databases">
        <authorList>
            <person name="Wang X."/>
            <person name="Du Z."/>
        </authorList>
    </citation>
    <scope>NUCLEOTIDE SEQUENCE [LARGE SCALE GENOMIC DNA]</scope>
    <source>
        <strain evidence="3 4">N3</strain>
    </source>
</reference>
<dbReference type="Pfam" id="PF20308">
    <property type="entry name" value="TPR-S"/>
    <property type="match status" value="1"/>
</dbReference>
<evidence type="ECO:0000313" key="4">
    <source>
        <dbReference type="Proteomes" id="UP000283522"/>
    </source>
</evidence>
<name>A0A418PM39_9BACT</name>
<evidence type="ECO:0000259" key="1">
    <source>
        <dbReference type="Pfam" id="PF12770"/>
    </source>
</evidence>
<feature type="domain" description="DUF7379" evidence="2">
    <location>
        <begin position="289"/>
        <end position="383"/>
    </location>
</feature>
<dbReference type="GO" id="GO:0008374">
    <property type="term" value="F:O-acyltransferase activity"/>
    <property type="evidence" value="ECO:0007669"/>
    <property type="project" value="InterPro"/>
</dbReference>
<accession>A0A418PM39</accession>
<dbReference type="RefSeq" id="WP_119479391.1">
    <property type="nucleotide sequence ID" value="NZ_QXML01000013.1"/>
</dbReference>
<dbReference type="Proteomes" id="UP000283522">
    <property type="component" value="Unassembled WGS sequence"/>
</dbReference>
<dbReference type="Gene3D" id="3.40.50.1820">
    <property type="entry name" value="alpha/beta hydrolase"/>
    <property type="match status" value="2"/>
</dbReference>
<dbReference type="InterPro" id="IPR029058">
    <property type="entry name" value="AB_hydrolase_fold"/>
</dbReference>
<dbReference type="InterPro" id="IPR003386">
    <property type="entry name" value="LACT/PDAT_acylTrfase"/>
</dbReference>
<feature type="domain" description="CHAT" evidence="1">
    <location>
        <begin position="1175"/>
        <end position="1449"/>
    </location>
</feature>
<keyword evidence="4" id="KW-1185">Reference proteome</keyword>
<proteinExistence type="predicted"/>
<dbReference type="Pfam" id="PF24096">
    <property type="entry name" value="DUF7379"/>
    <property type="match status" value="2"/>
</dbReference>
<protein>
    <submittedName>
        <fullName evidence="3">CHAT domain-containing protein</fullName>
    </submittedName>
</protein>
<dbReference type="InterPro" id="IPR046880">
    <property type="entry name" value="TPR-S"/>
</dbReference>
<dbReference type="InterPro" id="IPR055803">
    <property type="entry name" value="DUF7379"/>
</dbReference>
<evidence type="ECO:0000259" key="2">
    <source>
        <dbReference type="Pfam" id="PF24096"/>
    </source>
</evidence>
<gene>
    <name evidence="3" type="ORF">D0X99_18690</name>
</gene>
<dbReference type="InterPro" id="IPR024983">
    <property type="entry name" value="CHAT_dom"/>
</dbReference>
<dbReference type="PANTHER" id="PTHR11440">
    <property type="entry name" value="LECITHIN-CHOLESTEROL ACYLTRANSFERASE-RELATED"/>
    <property type="match status" value="1"/>
</dbReference>
<feature type="domain" description="DUF7379" evidence="2">
    <location>
        <begin position="177"/>
        <end position="263"/>
    </location>
</feature>
<dbReference type="OrthoDB" id="869379at2"/>
<dbReference type="SUPFAM" id="SSF53474">
    <property type="entry name" value="alpha/beta-Hydrolases"/>
    <property type="match status" value="1"/>
</dbReference>
<organism evidence="3 4">
    <name type="scientific">Algoriphagus lacus</name>
    <dbReference type="NCBI Taxonomy" id="2056311"/>
    <lineage>
        <taxon>Bacteria</taxon>
        <taxon>Pseudomonadati</taxon>
        <taxon>Bacteroidota</taxon>
        <taxon>Cytophagia</taxon>
        <taxon>Cytophagales</taxon>
        <taxon>Cyclobacteriaceae</taxon>
        <taxon>Algoriphagus</taxon>
    </lineage>
</organism>
<evidence type="ECO:0000313" key="3">
    <source>
        <dbReference type="EMBL" id="RIW12543.1"/>
    </source>
</evidence>
<dbReference type="EMBL" id="QXML01000013">
    <property type="protein sequence ID" value="RIW12543.1"/>
    <property type="molecule type" value="Genomic_DNA"/>
</dbReference>
<dbReference type="Pfam" id="PF12770">
    <property type="entry name" value="CHAT"/>
    <property type="match status" value="1"/>
</dbReference>
<comment type="caution">
    <text evidence="3">The sequence shown here is derived from an EMBL/GenBank/DDBJ whole genome shotgun (WGS) entry which is preliminary data.</text>
</comment>
<sequence length="1783" mass="199433">MAHLEIKFRGRPTSQLDATDSFDFFEEVQTYEVLSPTRSDVPEVAPITLKDEDIIQLSLSDETVWIGDKDTLEELFPQKLTRSGNQNELYLPDSLELESTDRNAVKRIGIKLFSIFKKKKDVIQIGVSFLAKKVENKQLTVEGVTDFVQEGAGLLMHCTENFQLRKKEERAIGKKALLFLHGTGSSTSGSFSELNNKEGSQSWKTVFQSYGEGNVLAFQHRTLTCSPLENVLELVRQLPSEIELDVVTHSRGGLVGDILARFATDNRGFDPAEIGVLTTEKRTDDLEVIDQIHQEMLSKKIIVRNMVRVACPANGTTLASKRVDYFLNISFNLLATVTGQAVNPAFQAFRELVMSAVTSKNNPEALPGLEAMNPDSPFIKALNFQGTEIKVSSLLHVVGGSSELSMTFRGLVVLAGKLFFRGQNDLVVDTESMKWGTPRQEGKTSVFIDKSQKINHIVYFGTQEIQEKILLGLQEKSASTRAGFLPLHVAKRTDQDRGVFGVEGGKTFRDKVTGKRPIVVLMPGIMGSNLTVNEDMIWINYARFLNGQLTRLKNEPKNNTQVKAHSLVKTSYGKLADFLDKSYDVVTFPFDWRMSLVDSAGILKEKIESLMAFGQPIKILAHSMGGVLFRDFIINHEETWKKLNAAPGFRVLFLGSPLGGSFRIPFVLFGQDDIIKLLAKIDISNSLPDLLGVFSQLPGLLNLLPIKVREEDPDFSKRTTWEAMREAFGQKNWPIPSEELLEQFGKYQALVVEKSKSIDYSNVFYIAGQSRKDKVTISSFEISEGKLRFFGTQEGDESVTWATGIPTQIHQLKQLYYANVTHGGLSNQLSIFGAIEEILDSGKASSLANQLPKLRGEQEQKLTPKMEEIFDLSEENVENVLLGISAQSEEEGELPIKVTVSHGDLKFAKYPVLAGHFELDAILGSERVIDGQMNGELTKLRDLGLYPGPIGSNQIVLPEKKQGFQGAVLIGLGVPGQLSSFQLMNSVEKGISRYLTILNRKASESQVENPQLIGISVIAIANSYGGLSSDSSIRAILLGIQHANAKIKATYKGRLRTIEEIEIIELYQDKALALIKTVNSLRDDRSGEFKISLSGKGLSLKPGRRLRIPYENSTDWWTRISVSQEENQQTHRLEIKMSLATSGASQKVEFLKVNTKNLDTLLKEMTEENRARPEIAKTMFELLVPYDFKEELKRQPNISWVVDEVTASFPWEMLQEDLIANPLAINSGMVRQMATPSYRKSSTKVSGNQVLVVGDPILEGFMPQLPQAEKEGNMVADFLQSKGFDVKKQIKSTPSRILLELFSREYKIIHLAAHGVFNPDSQESTGVVIGRDAFLTVQEIAQMSTVPELVFVNCCYLGKVETDSPAKNQEKNKLAANIGTQLIRNGVKAVVVAGWAVDDQAALDFAQRFYQEMFRGVKFGEAVLQARKQIHTSSKAYTNTWGAYQCYGDPFYQITQADNGSATTWDYLVKEEAELELENLIQQLVSKVIERTPALQILEGLESALKKKDIWSEKITEHFAEVYSRIGDYDKAITYFQQLFGSEQAVFSLRSMEKWCNISCKHAVEVFFKSSQDQESLKIALAEIDQALTKLKSLLNFGVTSERQSLLGSAYKRRLMVLPRTNTAEIEITLKSATEAYRQASEIMGNLDYYSLINWISLLKLESYISKSGRLGDSKERLLGLLEECEKNEKQKSSGEGDPWQFFGLANLAFARFILEDGKGDVGEILEDFLTVFRQVGAKGHMKTQFEHLDILLKVLEISSKPSAKKLKEKISKLRLGFEQFEK</sequence>
<dbReference type="GO" id="GO:0006629">
    <property type="term" value="P:lipid metabolic process"/>
    <property type="evidence" value="ECO:0007669"/>
    <property type="project" value="InterPro"/>
</dbReference>
<dbReference type="Pfam" id="PF02450">
    <property type="entry name" value="LCAT"/>
    <property type="match status" value="1"/>
</dbReference>